<dbReference type="Proteomes" id="UP000028681">
    <property type="component" value="Chromosome"/>
</dbReference>
<evidence type="ECO:0000256" key="1">
    <source>
        <dbReference type="SAM" id="Coils"/>
    </source>
</evidence>
<gene>
    <name evidence="2" type="ORF">ETEE_4125</name>
</gene>
<evidence type="ECO:0000313" key="3">
    <source>
        <dbReference type="Proteomes" id="UP000028681"/>
    </source>
</evidence>
<keyword evidence="2" id="KW-0067">ATP-binding</keyword>
<dbReference type="GO" id="GO:0005524">
    <property type="term" value="F:ATP binding"/>
    <property type="evidence" value="ECO:0007669"/>
    <property type="project" value="UniProtKB-KW"/>
</dbReference>
<dbReference type="RefSeq" id="WP_034165326.1">
    <property type="nucleotide sequence ID" value="NZ_CP006664.1"/>
</dbReference>
<dbReference type="GeneID" id="33941447"/>
<organism evidence="2 3">
    <name type="scientific">Edwardsiella anguillarum ET080813</name>
    <dbReference type="NCBI Taxonomy" id="667120"/>
    <lineage>
        <taxon>Bacteria</taxon>
        <taxon>Pseudomonadati</taxon>
        <taxon>Pseudomonadota</taxon>
        <taxon>Gammaproteobacteria</taxon>
        <taxon>Enterobacterales</taxon>
        <taxon>Hafniaceae</taxon>
        <taxon>Edwardsiella</taxon>
    </lineage>
</organism>
<evidence type="ECO:0000313" key="2">
    <source>
        <dbReference type="EMBL" id="AIJ10531.1"/>
    </source>
</evidence>
<proteinExistence type="predicted"/>
<dbReference type="AlphaFoldDB" id="A0A076LRE5"/>
<accession>A0A076LRE5</accession>
<sequence length="181" mass="20152">MNASDIRKMVVVALTGTTDAEDRVFSPRDWPTSSVVYPALLIQTPFDHKKAMGRSTPSFTTVTTVRITGRVQEYDGETDDDGAMRAEVALEDLREQVERAVINSYELTRKIQKYAEVRSTINVDADGEAHMGQLLYEIDIEHYQGPEDFYPVETAPLEGIDITIVMPDGAPQTGVSINLQE</sequence>
<protein>
    <submittedName>
        <fullName evidence="2">Putative bacteriophage ATP-binding protein</fullName>
    </submittedName>
</protein>
<keyword evidence="1" id="KW-0175">Coiled coil</keyword>
<dbReference type="HOGENOM" id="CLU_124426_0_0_6"/>
<feature type="coiled-coil region" evidence="1">
    <location>
        <begin position="83"/>
        <end position="110"/>
    </location>
</feature>
<name>A0A076LRE5_9GAMM</name>
<keyword evidence="2" id="KW-0547">Nucleotide-binding</keyword>
<dbReference type="EMBL" id="CP006664">
    <property type="protein sequence ID" value="AIJ10531.1"/>
    <property type="molecule type" value="Genomic_DNA"/>
</dbReference>
<dbReference type="KEGG" id="ete:ETEE_4125"/>
<reference evidence="2 3" key="1">
    <citation type="journal article" date="2012" name="PLoS ONE">
        <title>Edwardsiella comparative phylogenomics reveal the new intra/inter-species taxonomic relationships, virulence evolution and niche adaptation mechanisms.</title>
        <authorList>
            <person name="Yang M."/>
            <person name="Lv Y."/>
            <person name="Xiao J."/>
            <person name="Wu H."/>
            <person name="Zheng H."/>
            <person name="Liu Q."/>
            <person name="Zhang Y."/>
            <person name="Wang Q."/>
        </authorList>
    </citation>
    <scope>NUCLEOTIDE SEQUENCE [LARGE SCALE GENOMIC DNA]</scope>
    <source>
        <strain evidence="3">080813</strain>
    </source>
</reference>